<dbReference type="AlphaFoldDB" id="V4M8R4"/>
<keyword evidence="2" id="KW-1185">Reference proteome</keyword>
<protein>
    <submittedName>
        <fullName evidence="1">Uncharacterized protein</fullName>
    </submittedName>
</protein>
<dbReference type="EMBL" id="KI517953">
    <property type="protein sequence ID" value="ESQ27506.1"/>
    <property type="molecule type" value="Genomic_DNA"/>
</dbReference>
<dbReference type="PANTHER" id="PTHR33070:SF115">
    <property type="entry name" value="T23E18.15"/>
    <property type="match status" value="1"/>
</dbReference>
<name>V4M8R4_EUTSA</name>
<dbReference type="GO" id="GO:0048367">
    <property type="term" value="P:shoot system development"/>
    <property type="evidence" value="ECO:0007669"/>
    <property type="project" value="InterPro"/>
</dbReference>
<evidence type="ECO:0000313" key="1">
    <source>
        <dbReference type="EMBL" id="ESQ27506.1"/>
    </source>
</evidence>
<reference evidence="1 2" key="1">
    <citation type="journal article" date="2013" name="Front. Plant Sci.">
        <title>The Reference Genome of the Halophytic Plant Eutrema salsugineum.</title>
        <authorList>
            <person name="Yang R."/>
            <person name="Jarvis D.E."/>
            <person name="Chen H."/>
            <person name="Beilstein M.A."/>
            <person name="Grimwood J."/>
            <person name="Jenkins J."/>
            <person name="Shu S."/>
            <person name="Prochnik S."/>
            <person name="Xin M."/>
            <person name="Ma C."/>
            <person name="Schmutz J."/>
            <person name="Wing R.A."/>
            <person name="Mitchell-Olds T."/>
            <person name="Schumaker K.S."/>
            <person name="Wang X."/>
        </authorList>
    </citation>
    <scope>NUCLEOTIDE SEQUENCE [LARGE SCALE GENOMIC DNA]</scope>
</reference>
<dbReference type="STRING" id="72664.V4M8R4"/>
<dbReference type="Pfam" id="PF03087">
    <property type="entry name" value="BPS1"/>
    <property type="match status" value="1"/>
</dbReference>
<accession>V4M8R4</accession>
<organism evidence="1 2">
    <name type="scientific">Eutrema salsugineum</name>
    <name type="common">Saltwater cress</name>
    <name type="synonym">Sisymbrium salsugineum</name>
    <dbReference type="NCBI Taxonomy" id="72664"/>
    <lineage>
        <taxon>Eukaryota</taxon>
        <taxon>Viridiplantae</taxon>
        <taxon>Streptophyta</taxon>
        <taxon>Embryophyta</taxon>
        <taxon>Tracheophyta</taxon>
        <taxon>Spermatophyta</taxon>
        <taxon>Magnoliopsida</taxon>
        <taxon>eudicotyledons</taxon>
        <taxon>Gunneridae</taxon>
        <taxon>Pentapetalae</taxon>
        <taxon>rosids</taxon>
        <taxon>malvids</taxon>
        <taxon>Brassicales</taxon>
        <taxon>Brassicaceae</taxon>
        <taxon>Eutremeae</taxon>
        <taxon>Eutrema</taxon>
    </lineage>
</organism>
<dbReference type="PANTHER" id="PTHR33070">
    <property type="entry name" value="OS06G0725500 PROTEIN"/>
    <property type="match status" value="1"/>
</dbReference>
<gene>
    <name evidence="1" type="ORF">EUTSA_v10019774mg</name>
</gene>
<proteinExistence type="predicted"/>
<dbReference type="KEGG" id="eus:EUTSA_v10019774mg"/>
<dbReference type="Proteomes" id="UP000030689">
    <property type="component" value="Unassembled WGS sequence"/>
</dbReference>
<dbReference type="OMA" id="MYEYDMK"/>
<dbReference type="InterPro" id="IPR004320">
    <property type="entry name" value="BPS1_pln"/>
</dbReference>
<evidence type="ECO:0000313" key="2">
    <source>
        <dbReference type="Proteomes" id="UP000030689"/>
    </source>
</evidence>
<dbReference type="GO" id="GO:0048364">
    <property type="term" value="P:root development"/>
    <property type="evidence" value="ECO:0007669"/>
    <property type="project" value="InterPro"/>
</dbReference>
<dbReference type="Gramene" id="ESQ27506">
    <property type="protein sequence ID" value="ESQ27506"/>
    <property type="gene ID" value="EUTSA_v10019774mg"/>
</dbReference>
<sequence>MAATSSSSGAHVRSTSWSEDVHPLSRAIEDHLLILTRKPESACRKLGVLKNMYEVVEVFLRFQTTKTQKAFKDFEDVSDGFLEVLDICSTIRDVLMQIKEQVRELETSLRRRLIRSNSGGDQEAFLTREIDVYVFKRRALSRTIAKKLKKTEDKMKRKKTKKGDFGDGINVMKKVEETSFTVLVSLLIEVVTTNKSIHNQRSRSGGIGIFSRVFKQKIEETERELECVYKKLLETRVSLLNMLTV</sequence>